<reference evidence="1 2" key="1">
    <citation type="submission" date="2013-09" db="EMBL/GenBank/DDBJ databases">
        <title>Genome sequencing of Phaeobacter antarcticus sp. nov. SM1211.</title>
        <authorList>
            <person name="Zhang X.-Y."/>
            <person name="Liu C."/>
            <person name="Chen X.-L."/>
            <person name="Xie B.-B."/>
            <person name="Qin Q.-L."/>
            <person name="Rong J.-C."/>
            <person name="Zhang Y.-Z."/>
        </authorList>
    </citation>
    <scope>NUCLEOTIDE SEQUENCE [LARGE SCALE GENOMIC DNA]</scope>
    <source>
        <strain evidence="1 2">SM1211</strain>
    </source>
</reference>
<proteinExistence type="predicted"/>
<sequence length="71" mass="7648">MRITELAKDLANRVGVRVQAGRVMSGGRQFRHRDVAVLGDDFREDGSVRITFAFASGASLGRGSRPSCAPN</sequence>
<accession>A0A2G8RBU1</accession>
<name>A0A2G8RBU1_9RHOB</name>
<comment type="caution">
    <text evidence="1">The sequence shown here is derived from an EMBL/GenBank/DDBJ whole genome shotgun (WGS) entry which is preliminary data.</text>
</comment>
<protein>
    <submittedName>
        <fullName evidence="1">Uncharacterized protein</fullName>
    </submittedName>
</protein>
<keyword evidence="2" id="KW-1185">Reference proteome</keyword>
<dbReference type="EMBL" id="AWWI01000116">
    <property type="protein sequence ID" value="PIL19002.1"/>
    <property type="molecule type" value="Genomic_DNA"/>
</dbReference>
<dbReference type="Proteomes" id="UP000231259">
    <property type="component" value="Unassembled WGS sequence"/>
</dbReference>
<organism evidence="1 2">
    <name type="scientific">Puniceibacterium antarcticum</name>
    <dbReference type="NCBI Taxonomy" id="1206336"/>
    <lineage>
        <taxon>Bacteria</taxon>
        <taxon>Pseudomonadati</taxon>
        <taxon>Pseudomonadota</taxon>
        <taxon>Alphaproteobacteria</taxon>
        <taxon>Rhodobacterales</taxon>
        <taxon>Paracoccaceae</taxon>
        <taxon>Puniceibacterium</taxon>
    </lineage>
</organism>
<evidence type="ECO:0000313" key="2">
    <source>
        <dbReference type="Proteomes" id="UP000231259"/>
    </source>
</evidence>
<gene>
    <name evidence="1" type="ORF">P775_16700</name>
</gene>
<evidence type="ECO:0000313" key="1">
    <source>
        <dbReference type="EMBL" id="PIL19002.1"/>
    </source>
</evidence>
<dbReference type="AlphaFoldDB" id="A0A2G8RBU1"/>